<dbReference type="GO" id="GO:0031436">
    <property type="term" value="C:BRCA1-BARD1 complex"/>
    <property type="evidence" value="ECO:0007669"/>
    <property type="project" value="TreeGrafter"/>
</dbReference>
<organism evidence="3">
    <name type="scientific">Magallana gigas</name>
    <name type="common">Pacific oyster</name>
    <name type="synonym">Crassostrea gigas</name>
    <dbReference type="NCBI Taxonomy" id="29159"/>
    <lineage>
        <taxon>Eukaryota</taxon>
        <taxon>Metazoa</taxon>
        <taxon>Spiralia</taxon>
        <taxon>Lophotrochozoa</taxon>
        <taxon>Mollusca</taxon>
        <taxon>Bivalvia</taxon>
        <taxon>Autobranchia</taxon>
        <taxon>Pteriomorphia</taxon>
        <taxon>Ostreida</taxon>
        <taxon>Ostreoidea</taxon>
        <taxon>Ostreidae</taxon>
        <taxon>Magallana</taxon>
    </lineage>
</organism>
<accession>K1RD34</accession>
<dbReference type="InParanoid" id="K1RD34"/>
<dbReference type="EMBL" id="JH816353">
    <property type="protein sequence ID" value="EKC32036.1"/>
    <property type="molecule type" value="Genomic_DNA"/>
</dbReference>
<dbReference type="PROSITE" id="PS50088">
    <property type="entry name" value="ANK_REPEAT"/>
    <property type="match status" value="1"/>
</dbReference>
<evidence type="ECO:0000256" key="2">
    <source>
        <dbReference type="ARBA" id="ARBA00023043"/>
    </source>
</evidence>
<evidence type="ECO:0000313" key="3">
    <source>
        <dbReference type="EMBL" id="EKC32036.1"/>
    </source>
</evidence>
<dbReference type="SMART" id="SM00248">
    <property type="entry name" value="ANK"/>
    <property type="match status" value="3"/>
</dbReference>
<name>K1RD34_MAGGI</name>
<proteinExistence type="predicted"/>
<dbReference type="AlphaFoldDB" id="K1RD34"/>
<dbReference type="GO" id="GO:0085020">
    <property type="term" value="P:protein K6-linked ubiquitination"/>
    <property type="evidence" value="ECO:0007669"/>
    <property type="project" value="TreeGrafter"/>
</dbReference>
<dbReference type="Gene3D" id="1.25.40.20">
    <property type="entry name" value="Ankyrin repeat-containing domain"/>
    <property type="match status" value="1"/>
</dbReference>
<dbReference type="PROSITE" id="PS50297">
    <property type="entry name" value="ANK_REP_REGION"/>
    <property type="match status" value="1"/>
</dbReference>
<dbReference type="PANTHER" id="PTHR24171:SF8">
    <property type="entry name" value="BRCA1-ASSOCIATED RING DOMAIN PROTEIN 1"/>
    <property type="match status" value="1"/>
</dbReference>
<sequence length="154" mass="17106">MTLTSYPSSWSLTSQSPLINKKRLTRSDSAGSLPDNILDKRDAKGRTTFFNATKVGDLEEAKRLFSAGSDVNKGDIYRITPLHEAVERSNLEVVEFLIAKGCDLNAKTILGQTPLMRAVLYDDIDLVKYLHKAGKNDIGRKHCVGCLKDDVYSE</sequence>
<keyword evidence="2" id="KW-0040">ANK repeat</keyword>
<dbReference type="GO" id="GO:0070531">
    <property type="term" value="C:BRCA1-A complex"/>
    <property type="evidence" value="ECO:0007669"/>
    <property type="project" value="TreeGrafter"/>
</dbReference>
<gene>
    <name evidence="3" type="ORF">CGI_10009071</name>
</gene>
<keyword evidence="1" id="KW-0677">Repeat</keyword>
<dbReference type="PANTHER" id="PTHR24171">
    <property type="entry name" value="ANKYRIN REPEAT DOMAIN-CONTAINING PROTEIN 39-RELATED"/>
    <property type="match status" value="1"/>
</dbReference>
<protein>
    <submittedName>
        <fullName evidence="3">Ankyrin repeat domain-containing protein 12</fullName>
    </submittedName>
</protein>
<evidence type="ECO:0000256" key="1">
    <source>
        <dbReference type="ARBA" id="ARBA00022737"/>
    </source>
</evidence>
<dbReference type="InterPro" id="IPR002110">
    <property type="entry name" value="Ankyrin_rpt"/>
</dbReference>
<dbReference type="HOGENOM" id="CLU_1705981_0_0_1"/>
<dbReference type="Pfam" id="PF12796">
    <property type="entry name" value="Ank_2"/>
    <property type="match status" value="1"/>
</dbReference>
<reference evidence="3" key="1">
    <citation type="journal article" date="2012" name="Nature">
        <title>The oyster genome reveals stress adaptation and complexity of shell formation.</title>
        <authorList>
            <person name="Zhang G."/>
            <person name="Fang X."/>
            <person name="Guo X."/>
            <person name="Li L."/>
            <person name="Luo R."/>
            <person name="Xu F."/>
            <person name="Yang P."/>
            <person name="Zhang L."/>
            <person name="Wang X."/>
            <person name="Qi H."/>
            <person name="Xiong Z."/>
            <person name="Que H."/>
            <person name="Xie Y."/>
            <person name="Holland P.W."/>
            <person name="Paps J."/>
            <person name="Zhu Y."/>
            <person name="Wu F."/>
            <person name="Chen Y."/>
            <person name="Wang J."/>
            <person name="Peng C."/>
            <person name="Meng J."/>
            <person name="Yang L."/>
            <person name="Liu J."/>
            <person name="Wen B."/>
            <person name="Zhang N."/>
            <person name="Huang Z."/>
            <person name="Zhu Q."/>
            <person name="Feng Y."/>
            <person name="Mount A."/>
            <person name="Hedgecock D."/>
            <person name="Xu Z."/>
            <person name="Liu Y."/>
            <person name="Domazet-Loso T."/>
            <person name="Du Y."/>
            <person name="Sun X."/>
            <person name="Zhang S."/>
            <person name="Liu B."/>
            <person name="Cheng P."/>
            <person name="Jiang X."/>
            <person name="Li J."/>
            <person name="Fan D."/>
            <person name="Wang W."/>
            <person name="Fu W."/>
            <person name="Wang T."/>
            <person name="Wang B."/>
            <person name="Zhang J."/>
            <person name="Peng Z."/>
            <person name="Li Y."/>
            <person name="Li N."/>
            <person name="Wang J."/>
            <person name="Chen M."/>
            <person name="He Y."/>
            <person name="Tan F."/>
            <person name="Song X."/>
            <person name="Zheng Q."/>
            <person name="Huang R."/>
            <person name="Yang H."/>
            <person name="Du X."/>
            <person name="Chen L."/>
            <person name="Yang M."/>
            <person name="Gaffney P.M."/>
            <person name="Wang S."/>
            <person name="Luo L."/>
            <person name="She Z."/>
            <person name="Ming Y."/>
            <person name="Huang W."/>
            <person name="Zhang S."/>
            <person name="Huang B."/>
            <person name="Zhang Y."/>
            <person name="Qu T."/>
            <person name="Ni P."/>
            <person name="Miao G."/>
            <person name="Wang J."/>
            <person name="Wang Q."/>
            <person name="Steinberg C.E."/>
            <person name="Wang H."/>
            <person name="Li N."/>
            <person name="Qian L."/>
            <person name="Zhang G."/>
            <person name="Li Y."/>
            <person name="Yang H."/>
            <person name="Liu X."/>
            <person name="Wang J."/>
            <person name="Yin Y."/>
            <person name="Wang J."/>
        </authorList>
    </citation>
    <scope>NUCLEOTIDE SEQUENCE [LARGE SCALE GENOMIC DNA]</scope>
    <source>
        <strain evidence="3">05x7-T-G4-1.051#20</strain>
    </source>
</reference>
<dbReference type="InterPro" id="IPR036770">
    <property type="entry name" value="Ankyrin_rpt-contain_sf"/>
</dbReference>
<dbReference type="GO" id="GO:0004842">
    <property type="term" value="F:ubiquitin-protein transferase activity"/>
    <property type="evidence" value="ECO:0007669"/>
    <property type="project" value="TreeGrafter"/>
</dbReference>
<dbReference type="SUPFAM" id="SSF48403">
    <property type="entry name" value="Ankyrin repeat"/>
    <property type="match status" value="1"/>
</dbReference>